<evidence type="ECO:0000256" key="1">
    <source>
        <dbReference type="ARBA" id="ARBA00022448"/>
    </source>
</evidence>
<dbReference type="SUPFAM" id="SSF52540">
    <property type="entry name" value="P-loop containing nucleoside triphosphate hydrolases"/>
    <property type="match status" value="1"/>
</dbReference>
<evidence type="ECO:0000313" key="6">
    <source>
        <dbReference type="Proteomes" id="UP001596505"/>
    </source>
</evidence>
<organism evidence="5 6">
    <name type="scientific">Scopulibacillus cellulosilyticus</name>
    <dbReference type="NCBI Taxonomy" id="2665665"/>
    <lineage>
        <taxon>Bacteria</taxon>
        <taxon>Bacillati</taxon>
        <taxon>Bacillota</taxon>
        <taxon>Bacilli</taxon>
        <taxon>Bacillales</taxon>
        <taxon>Sporolactobacillaceae</taxon>
        <taxon>Scopulibacillus</taxon>
    </lineage>
</organism>
<sequence>MFTLKGVRFKQIINIPSLEIPDAKITGIVGESGSGKSTLLKLLNHLTSYDEGTIELNGKAIEQYDPVELRRQVVMLPQTPVLYAKTVKDNLLIGLHFSEKPPVSDQELKRMLEVVHLDKALEDNAETLSGGEKQRLALARVLLMDPPVFLLDEPTSALDEGLEDAVMNGFFNTIKERCKTVVMVTHSLNMARRYCDVLVNIRPFTMKGDEHE</sequence>
<dbReference type="CDD" id="cd03228">
    <property type="entry name" value="ABCC_MRP_Like"/>
    <property type="match status" value="1"/>
</dbReference>
<dbReference type="InterPro" id="IPR027417">
    <property type="entry name" value="P-loop_NTPase"/>
</dbReference>
<evidence type="ECO:0000259" key="4">
    <source>
        <dbReference type="PROSITE" id="PS50893"/>
    </source>
</evidence>
<protein>
    <submittedName>
        <fullName evidence="5">ATP-binding cassette domain-containing protein</fullName>
    </submittedName>
</protein>
<reference evidence="6" key="1">
    <citation type="journal article" date="2019" name="Int. J. Syst. Evol. Microbiol.">
        <title>The Global Catalogue of Microorganisms (GCM) 10K type strain sequencing project: providing services to taxonomists for standard genome sequencing and annotation.</title>
        <authorList>
            <consortium name="The Broad Institute Genomics Platform"/>
            <consortium name="The Broad Institute Genome Sequencing Center for Infectious Disease"/>
            <person name="Wu L."/>
            <person name="Ma J."/>
        </authorList>
    </citation>
    <scope>NUCLEOTIDE SEQUENCE [LARGE SCALE GENOMIC DNA]</scope>
    <source>
        <strain evidence="6">CGMCC 1.16305</strain>
    </source>
</reference>
<dbReference type="Gene3D" id="3.40.50.300">
    <property type="entry name" value="P-loop containing nucleotide triphosphate hydrolases"/>
    <property type="match status" value="1"/>
</dbReference>
<evidence type="ECO:0000256" key="3">
    <source>
        <dbReference type="ARBA" id="ARBA00022840"/>
    </source>
</evidence>
<dbReference type="EMBL" id="JBHTCO010000004">
    <property type="protein sequence ID" value="MFC7391989.1"/>
    <property type="molecule type" value="Genomic_DNA"/>
</dbReference>
<dbReference type="InterPro" id="IPR003593">
    <property type="entry name" value="AAA+_ATPase"/>
</dbReference>
<dbReference type="PROSITE" id="PS50893">
    <property type="entry name" value="ABC_TRANSPORTER_2"/>
    <property type="match status" value="1"/>
</dbReference>
<feature type="domain" description="ABC transporter" evidence="4">
    <location>
        <begin position="2"/>
        <end position="212"/>
    </location>
</feature>
<keyword evidence="6" id="KW-1185">Reference proteome</keyword>
<evidence type="ECO:0000256" key="2">
    <source>
        <dbReference type="ARBA" id="ARBA00022741"/>
    </source>
</evidence>
<name>A0ABW2PRM4_9BACL</name>
<dbReference type="PANTHER" id="PTHR43423">
    <property type="entry name" value="ABC TRANSPORTER I FAMILY MEMBER 17"/>
    <property type="match status" value="1"/>
</dbReference>
<proteinExistence type="predicted"/>
<dbReference type="RefSeq" id="WP_380963555.1">
    <property type="nucleotide sequence ID" value="NZ_JBHTCO010000004.1"/>
</dbReference>
<dbReference type="InterPro" id="IPR017871">
    <property type="entry name" value="ABC_transporter-like_CS"/>
</dbReference>
<dbReference type="PANTHER" id="PTHR43423:SF1">
    <property type="entry name" value="ABC TRANSPORTER I FAMILY MEMBER 17"/>
    <property type="match status" value="1"/>
</dbReference>
<dbReference type="InterPro" id="IPR003439">
    <property type="entry name" value="ABC_transporter-like_ATP-bd"/>
</dbReference>
<dbReference type="PROSITE" id="PS00211">
    <property type="entry name" value="ABC_TRANSPORTER_1"/>
    <property type="match status" value="1"/>
</dbReference>
<evidence type="ECO:0000313" key="5">
    <source>
        <dbReference type="EMBL" id="MFC7391989.1"/>
    </source>
</evidence>
<dbReference type="Proteomes" id="UP001596505">
    <property type="component" value="Unassembled WGS sequence"/>
</dbReference>
<dbReference type="Pfam" id="PF00005">
    <property type="entry name" value="ABC_tran"/>
    <property type="match status" value="1"/>
</dbReference>
<keyword evidence="2" id="KW-0547">Nucleotide-binding</keyword>
<dbReference type="GO" id="GO:0005524">
    <property type="term" value="F:ATP binding"/>
    <property type="evidence" value="ECO:0007669"/>
    <property type="project" value="UniProtKB-KW"/>
</dbReference>
<gene>
    <name evidence="5" type="ORF">ACFQRG_03260</name>
</gene>
<accession>A0ABW2PRM4</accession>
<keyword evidence="3 5" id="KW-0067">ATP-binding</keyword>
<comment type="caution">
    <text evidence="5">The sequence shown here is derived from an EMBL/GenBank/DDBJ whole genome shotgun (WGS) entry which is preliminary data.</text>
</comment>
<dbReference type="SMART" id="SM00382">
    <property type="entry name" value="AAA"/>
    <property type="match status" value="1"/>
</dbReference>
<keyword evidence="1" id="KW-0813">Transport</keyword>